<accession>A0ABD3XAF5</accession>
<evidence type="ECO:0000313" key="3">
    <source>
        <dbReference type="Proteomes" id="UP001634394"/>
    </source>
</evidence>
<organism evidence="2 3">
    <name type="scientific">Sinanodonta woodiana</name>
    <name type="common">Chinese pond mussel</name>
    <name type="synonym">Anodonta woodiana</name>
    <dbReference type="NCBI Taxonomy" id="1069815"/>
    <lineage>
        <taxon>Eukaryota</taxon>
        <taxon>Metazoa</taxon>
        <taxon>Spiralia</taxon>
        <taxon>Lophotrochozoa</taxon>
        <taxon>Mollusca</taxon>
        <taxon>Bivalvia</taxon>
        <taxon>Autobranchia</taxon>
        <taxon>Heteroconchia</taxon>
        <taxon>Palaeoheterodonta</taxon>
        <taxon>Unionida</taxon>
        <taxon>Unionoidea</taxon>
        <taxon>Unionidae</taxon>
        <taxon>Unioninae</taxon>
        <taxon>Sinanodonta</taxon>
    </lineage>
</organism>
<evidence type="ECO:0000313" key="2">
    <source>
        <dbReference type="EMBL" id="KAL3883249.1"/>
    </source>
</evidence>
<gene>
    <name evidence="2" type="ORF">ACJMK2_029532</name>
</gene>
<keyword evidence="3" id="KW-1185">Reference proteome</keyword>
<reference evidence="2 3" key="1">
    <citation type="submission" date="2024-11" db="EMBL/GenBank/DDBJ databases">
        <title>Chromosome-level genome assembly of the freshwater bivalve Anodonta woodiana.</title>
        <authorList>
            <person name="Chen X."/>
        </authorList>
    </citation>
    <scope>NUCLEOTIDE SEQUENCE [LARGE SCALE GENOMIC DNA]</scope>
    <source>
        <strain evidence="2">MN2024</strain>
        <tissue evidence="2">Gills</tissue>
    </source>
</reference>
<feature type="region of interest" description="Disordered" evidence="1">
    <location>
        <begin position="1"/>
        <end position="33"/>
    </location>
</feature>
<dbReference type="Proteomes" id="UP001634394">
    <property type="component" value="Unassembled WGS sequence"/>
</dbReference>
<evidence type="ECO:0000256" key="1">
    <source>
        <dbReference type="SAM" id="MobiDB-lite"/>
    </source>
</evidence>
<dbReference type="EMBL" id="JBJQND010000003">
    <property type="protein sequence ID" value="KAL3883249.1"/>
    <property type="molecule type" value="Genomic_DNA"/>
</dbReference>
<protein>
    <submittedName>
        <fullName evidence="2">Uncharacterized protein</fullName>
    </submittedName>
</protein>
<name>A0ABD3XAF5_SINWO</name>
<dbReference type="AlphaFoldDB" id="A0ABD3XAF5"/>
<proteinExistence type="predicted"/>
<comment type="caution">
    <text evidence="2">The sequence shown here is derived from an EMBL/GenBank/DDBJ whole genome shotgun (WGS) entry which is preliminary data.</text>
</comment>
<sequence>MADTFDARDSNAMSVPRRRIKQTRTRTEHSTTNTGAAQELYHDFESQRMTSGKRKVYYRAPGDWYLYEPGRRRSGSLLFRQESLFRNMNESELSPRTIAFDYDPLFTSRSTPGKGWRKKGMIVGEKRRHIHREPILSEPKDLPRDLYLSNFHEHTVDWEKYKDVTWNDLLHAHKRELEEDIRRLPNNAQHKQMPILYDPLFQNKTPRQRQYHHPYVEKHILMRTKQGDIYSLEGPSKLFVNENNWLAKNKPKHRHEHRLPSILNF</sequence>